<feature type="signal peptide" evidence="1">
    <location>
        <begin position="1"/>
        <end position="23"/>
    </location>
</feature>
<evidence type="ECO:0000313" key="4">
    <source>
        <dbReference type="Proteomes" id="UP000178107"/>
    </source>
</evidence>
<feature type="chain" id="PRO_5009584507" description="Peptidoglycan binding-like domain-containing protein" evidence="1">
    <location>
        <begin position="24"/>
        <end position="654"/>
    </location>
</feature>
<organism evidence="3 4">
    <name type="scientific">Candidatus Zambryskibacteria bacterium RIFCSPHIGHO2_01_FULL_46_25</name>
    <dbReference type="NCBI Taxonomy" id="1802738"/>
    <lineage>
        <taxon>Bacteria</taxon>
        <taxon>Candidatus Zambryskiibacteriota</taxon>
    </lineage>
</organism>
<accession>A0A1G2T0H2</accession>
<dbReference type="EMBL" id="MHVH01000001">
    <property type="protein sequence ID" value="OHA90797.1"/>
    <property type="molecule type" value="Genomic_DNA"/>
</dbReference>
<dbReference type="Gene3D" id="1.10.101.10">
    <property type="entry name" value="PGBD-like superfamily/PGBD"/>
    <property type="match status" value="1"/>
</dbReference>
<dbReference type="Proteomes" id="UP000178107">
    <property type="component" value="Unassembled WGS sequence"/>
</dbReference>
<feature type="domain" description="Peptidoglycan binding-like" evidence="2">
    <location>
        <begin position="69"/>
        <end position="122"/>
    </location>
</feature>
<dbReference type="InterPro" id="IPR036366">
    <property type="entry name" value="PGBDSf"/>
</dbReference>
<comment type="caution">
    <text evidence="3">The sequence shown here is derived from an EMBL/GenBank/DDBJ whole genome shotgun (WGS) entry which is preliminary data.</text>
</comment>
<dbReference type="Pfam" id="PF01471">
    <property type="entry name" value="PG_binding_1"/>
    <property type="match status" value="1"/>
</dbReference>
<dbReference type="InterPro" id="IPR036365">
    <property type="entry name" value="PGBD-like_sf"/>
</dbReference>
<dbReference type="InterPro" id="IPR002477">
    <property type="entry name" value="Peptidoglycan-bd-like"/>
</dbReference>
<dbReference type="AlphaFoldDB" id="A0A1G2T0H2"/>
<protein>
    <recommendedName>
        <fullName evidence="2">Peptidoglycan binding-like domain-containing protein</fullName>
    </recommendedName>
</protein>
<evidence type="ECO:0000313" key="3">
    <source>
        <dbReference type="EMBL" id="OHA90797.1"/>
    </source>
</evidence>
<evidence type="ECO:0000259" key="2">
    <source>
        <dbReference type="Pfam" id="PF01471"/>
    </source>
</evidence>
<name>A0A1G2T0H2_9BACT</name>
<dbReference type="SUPFAM" id="SSF47090">
    <property type="entry name" value="PGBD-like"/>
    <property type="match status" value="1"/>
</dbReference>
<proteinExistence type="predicted"/>
<reference evidence="3 4" key="1">
    <citation type="journal article" date="2016" name="Nat. Commun.">
        <title>Thousands of microbial genomes shed light on interconnected biogeochemical processes in an aquifer system.</title>
        <authorList>
            <person name="Anantharaman K."/>
            <person name="Brown C.T."/>
            <person name="Hug L.A."/>
            <person name="Sharon I."/>
            <person name="Castelle C.J."/>
            <person name="Probst A.J."/>
            <person name="Thomas B.C."/>
            <person name="Singh A."/>
            <person name="Wilkins M.J."/>
            <person name="Karaoz U."/>
            <person name="Brodie E.L."/>
            <person name="Williams K.H."/>
            <person name="Hubbard S.S."/>
            <person name="Banfield J.F."/>
        </authorList>
    </citation>
    <scope>NUCLEOTIDE SEQUENCE [LARGE SCALE GENOMIC DNA]</scope>
</reference>
<sequence length="654" mass="66909">MLKTRIAKIAAITVGLTFALSFSVDTAGAVTIAELQAQINALMAQLASLQGSSVPAGASITSDLTIGSTGAQVVALQSALVAQGHLVMPAGVAMGYFGSLTKAAVIKWQAANGVPNTGYFGPLSRAKFNASGATGTVPGSTVGGGTVGGTIGTPGVEGTITVSLNPSPASGVKLYEGDSKKQVLGIKLEAQQSDIKVERIKVDLDSITNTGDNLTYTKIAQKIYVMDGSTVLASSDLNSDTVVKDGSDYFITLSGFGFIVPAQTIKVLYIALDARSSWDSTYDNDSWSLGIQVDGVRGVDGVGVNEYGPSTAFTRTFSSTADLVDSATLAISLNSGTPATQQVICQTGTSSDECDGLEVAKIDFKAEKDQIKVTDFVLDIARAGGAAATSSTAYLYDGSSLVGSASVASTDANTMTATFSDIDWIIPADTTKTLSVKFDIIDAVLVADTFIASTDAGDTTAENSAGTAVVATGSADAKTITIRKEGPELTLLSKSITTDGVPMGSPFSGGTSTSTLTAKFNVRVKALGADLSLGTSASTTPAFAKTLAVNSFTVYKEGVAAAVNHATSTSYTIPSTCVTSTTNSCTLAEGASVDIEVTYLVPGRLADGTSADATTGLYSVGLERFNWNTTTSAVQETTFMAGLTDWRTADVSFP</sequence>
<evidence type="ECO:0000256" key="1">
    <source>
        <dbReference type="SAM" id="SignalP"/>
    </source>
</evidence>
<keyword evidence="1" id="KW-0732">Signal</keyword>
<gene>
    <name evidence="3" type="ORF">A2838_03290</name>
</gene>